<evidence type="ECO:0000313" key="3">
    <source>
        <dbReference type="Proteomes" id="UP001348641"/>
    </source>
</evidence>
<sequence length="158" mass="17853">MENAAWLDGGEQRVWRGFLRMNAWIYDELEKDLRDRTGLSLVEYGILVHLSEAPGRRMRMRVLADSVIVSKSRLSHQVARLERDGYVRREHCDDDRRGLWAVLEDEGAAVLDRAAPGHAARVRSLVFDKLSGEQVRQLAAVIDALEGDEAVSRGQDSV</sequence>
<accession>A0ABU7KTK2</accession>
<gene>
    <name evidence="2" type="ORF">Q8A49_19190</name>
</gene>
<feature type="domain" description="HTH marR-type" evidence="1">
    <location>
        <begin position="11"/>
        <end position="147"/>
    </location>
</feature>
<dbReference type="PANTHER" id="PTHR33164">
    <property type="entry name" value="TRANSCRIPTIONAL REGULATOR, MARR FAMILY"/>
    <property type="match status" value="1"/>
</dbReference>
<dbReference type="SMART" id="SM00347">
    <property type="entry name" value="HTH_MARR"/>
    <property type="match status" value="1"/>
</dbReference>
<organism evidence="2 3">
    <name type="scientific">Nocardiopsis tropica</name>
    <dbReference type="NCBI Taxonomy" id="109330"/>
    <lineage>
        <taxon>Bacteria</taxon>
        <taxon>Bacillati</taxon>
        <taxon>Actinomycetota</taxon>
        <taxon>Actinomycetes</taxon>
        <taxon>Streptosporangiales</taxon>
        <taxon>Nocardiopsidaceae</taxon>
        <taxon>Nocardiopsis</taxon>
    </lineage>
</organism>
<proteinExistence type="predicted"/>
<dbReference type="InterPro" id="IPR039422">
    <property type="entry name" value="MarR/SlyA-like"/>
</dbReference>
<dbReference type="EMBL" id="JAUUCC010000050">
    <property type="protein sequence ID" value="MEE2052630.1"/>
    <property type="molecule type" value="Genomic_DNA"/>
</dbReference>
<evidence type="ECO:0000259" key="1">
    <source>
        <dbReference type="PROSITE" id="PS50995"/>
    </source>
</evidence>
<dbReference type="SUPFAM" id="SSF46785">
    <property type="entry name" value="Winged helix' DNA-binding domain"/>
    <property type="match status" value="1"/>
</dbReference>
<dbReference type="InterPro" id="IPR000835">
    <property type="entry name" value="HTH_MarR-typ"/>
</dbReference>
<reference evidence="2 3" key="1">
    <citation type="submission" date="2023-07" db="EMBL/GenBank/DDBJ databases">
        <authorList>
            <person name="Girao M."/>
            <person name="Carvalho M.F."/>
        </authorList>
    </citation>
    <scope>NUCLEOTIDE SEQUENCE [LARGE SCALE GENOMIC DNA]</scope>
    <source>
        <strain evidence="2 3">66/93</strain>
    </source>
</reference>
<evidence type="ECO:0000313" key="2">
    <source>
        <dbReference type="EMBL" id="MEE2052630.1"/>
    </source>
</evidence>
<dbReference type="Gene3D" id="1.10.10.10">
    <property type="entry name" value="Winged helix-like DNA-binding domain superfamily/Winged helix DNA-binding domain"/>
    <property type="match status" value="1"/>
</dbReference>
<dbReference type="PANTHER" id="PTHR33164:SF99">
    <property type="entry name" value="MARR FAMILY REGULATORY PROTEIN"/>
    <property type="match status" value="1"/>
</dbReference>
<dbReference type="InterPro" id="IPR036390">
    <property type="entry name" value="WH_DNA-bd_sf"/>
</dbReference>
<comment type="caution">
    <text evidence="2">The sequence shown here is derived from an EMBL/GenBank/DDBJ whole genome shotgun (WGS) entry which is preliminary data.</text>
</comment>
<dbReference type="RefSeq" id="WP_330159637.1">
    <property type="nucleotide sequence ID" value="NZ_BAAAJA010000009.1"/>
</dbReference>
<dbReference type="Proteomes" id="UP001348641">
    <property type="component" value="Unassembled WGS sequence"/>
</dbReference>
<dbReference type="InterPro" id="IPR036388">
    <property type="entry name" value="WH-like_DNA-bd_sf"/>
</dbReference>
<protein>
    <submittedName>
        <fullName evidence="2">MarR family transcriptional regulator</fullName>
    </submittedName>
</protein>
<name>A0ABU7KTK2_9ACTN</name>
<dbReference type="Pfam" id="PF12802">
    <property type="entry name" value="MarR_2"/>
    <property type="match status" value="1"/>
</dbReference>
<dbReference type="PROSITE" id="PS50995">
    <property type="entry name" value="HTH_MARR_2"/>
    <property type="match status" value="1"/>
</dbReference>